<feature type="compositionally biased region" description="Basic and acidic residues" evidence="3">
    <location>
        <begin position="120"/>
        <end position="141"/>
    </location>
</feature>
<feature type="transmembrane region" description="Helical" evidence="4">
    <location>
        <begin position="333"/>
        <end position="353"/>
    </location>
</feature>
<keyword evidence="4" id="KW-1133">Transmembrane helix</keyword>
<dbReference type="GO" id="GO:0022857">
    <property type="term" value="F:transmembrane transporter activity"/>
    <property type="evidence" value="ECO:0007669"/>
    <property type="project" value="InterPro"/>
</dbReference>
<dbReference type="Gene3D" id="1.20.1250.20">
    <property type="entry name" value="MFS general substrate transporter like domains"/>
    <property type="match status" value="2"/>
</dbReference>
<feature type="transmembrane region" description="Helical" evidence="4">
    <location>
        <begin position="500"/>
        <end position="517"/>
    </location>
</feature>
<evidence type="ECO:0000313" key="7">
    <source>
        <dbReference type="Proteomes" id="UP000235786"/>
    </source>
</evidence>
<feature type="region of interest" description="Disordered" evidence="3">
    <location>
        <begin position="114"/>
        <end position="166"/>
    </location>
</feature>
<keyword evidence="7" id="KW-1185">Reference proteome</keyword>
<feature type="transmembrane region" description="Helical" evidence="4">
    <location>
        <begin position="469"/>
        <end position="495"/>
    </location>
</feature>
<dbReference type="PROSITE" id="PS50850">
    <property type="entry name" value="MFS"/>
    <property type="match status" value="1"/>
</dbReference>
<feature type="transmembrane region" description="Helical" evidence="4">
    <location>
        <begin position="374"/>
        <end position="394"/>
    </location>
</feature>
<comment type="subcellular location">
    <subcellularLocation>
        <location evidence="1">Membrane</location>
        <topology evidence="1">Multi-pass membrane protein</topology>
    </subcellularLocation>
</comment>
<dbReference type="InterPro" id="IPR036259">
    <property type="entry name" value="MFS_trans_sf"/>
</dbReference>
<feature type="transmembrane region" description="Helical" evidence="4">
    <location>
        <begin position="443"/>
        <end position="463"/>
    </location>
</feature>
<dbReference type="OrthoDB" id="6499973at2759"/>
<dbReference type="InterPro" id="IPR020846">
    <property type="entry name" value="MFS_dom"/>
</dbReference>
<name>A0A2J6RUE3_HYAVF</name>
<accession>A0A2J6RUE3</accession>
<dbReference type="InterPro" id="IPR011701">
    <property type="entry name" value="MFS"/>
</dbReference>
<evidence type="ECO:0000313" key="6">
    <source>
        <dbReference type="EMBL" id="PMD42134.1"/>
    </source>
</evidence>
<feature type="transmembrane region" description="Helical" evidence="4">
    <location>
        <begin position="244"/>
        <end position="262"/>
    </location>
</feature>
<proteinExistence type="inferred from homology"/>
<evidence type="ECO:0000256" key="4">
    <source>
        <dbReference type="SAM" id="Phobius"/>
    </source>
</evidence>
<feature type="transmembrane region" description="Helical" evidence="4">
    <location>
        <begin position="268"/>
        <end position="290"/>
    </location>
</feature>
<evidence type="ECO:0000256" key="2">
    <source>
        <dbReference type="ARBA" id="ARBA00006727"/>
    </source>
</evidence>
<feature type="transmembrane region" description="Helical" evidence="4">
    <location>
        <begin position="215"/>
        <end position="237"/>
    </location>
</feature>
<dbReference type="PANTHER" id="PTHR11360:SF250">
    <property type="entry name" value="MFS-TYPE TRANSPORTER AFUA_1G00970"/>
    <property type="match status" value="1"/>
</dbReference>
<evidence type="ECO:0000259" key="5">
    <source>
        <dbReference type="PROSITE" id="PS50850"/>
    </source>
</evidence>
<protein>
    <submittedName>
        <fullName evidence="6">MFS general substrate transporter</fullName>
    </submittedName>
</protein>
<sequence length="564" mass="60843">MPIEQQSWQYSIPAIYPANITSGPVPPTSWSIRGNLRRRTRCSLQHPVNSCCHWKFLSDSIVPCLSQLARGIDWAASVLNLRSDFFRIWIPAANVAVKETHGIHEIFDMADPDGKAIGNGHERASSPTLAEKEPVSSRDDTGSDAVGTDIEEGGAPQPPPPAKETTKSEFTPAAILNLIGSMCILFCSVGFSVAYGTFQEYYSQTLLSHKSPSQIAWIGSFALFIQFSFSLPVGYLNDLLGPTILVRIGSVIILFALFMTSLCKEYYQFFLAQGFVLGLGVAFVFLPPFAILPRYFIRSRGVALGLTTTGASIGGVIWPIALRNLFSHLSFGWSVRVCAFMMLPLLLIASFTIQPPKPPPGAIKPPKQKPDLSVAKKPMLLVLGAALFMNYLGLFTPNFYVTSYTISLALDPSMAFYMLAIMNGSSLFGRVIPGILADKYGAFNVMILSAGTSGVVCMCWTKAQSIASIGVWAAVYGFTSGAIIGVQGSCAAALLKPEQYGLGVGVLMGIWSIAALIGEPISGALLDKYHYLGLSLFAGLALIMGMVILIIARFNMNSKLIAKV</sequence>
<dbReference type="Pfam" id="PF07690">
    <property type="entry name" value="MFS_1"/>
    <property type="match status" value="1"/>
</dbReference>
<dbReference type="CDD" id="cd17352">
    <property type="entry name" value="MFS_MCT_SLC16"/>
    <property type="match status" value="1"/>
</dbReference>
<dbReference type="PANTHER" id="PTHR11360">
    <property type="entry name" value="MONOCARBOXYLATE TRANSPORTER"/>
    <property type="match status" value="1"/>
</dbReference>
<comment type="similarity">
    <text evidence="2">Belongs to the major facilitator superfamily. Monocarboxylate porter (TC 2.A.1.13) family.</text>
</comment>
<feature type="domain" description="Major facilitator superfamily (MFS) profile" evidence="5">
    <location>
        <begin position="173"/>
        <end position="556"/>
    </location>
</feature>
<feature type="transmembrane region" description="Helical" evidence="4">
    <location>
        <begin position="173"/>
        <end position="195"/>
    </location>
</feature>
<feature type="transmembrane region" description="Helical" evidence="4">
    <location>
        <begin position="302"/>
        <end position="321"/>
    </location>
</feature>
<feature type="transmembrane region" description="Helical" evidence="4">
    <location>
        <begin position="529"/>
        <end position="552"/>
    </location>
</feature>
<feature type="transmembrane region" description="Helical" evidence="4">
    <location>
        <begin position="414"/>
        <end position="436"/>
    </location>
</feature>
<evidence type="ECO:0000256" key="3">
    <source>
        <dbReference type="SAM" id="MobiDB-lite"/>
    </source>
</evidence>
<organism evidence="6 7">
    <name type="scientific">Hyaloscypha variabilis (strain UAMH 11265 / GT02V1 / F)</name>
    <name type="common">Meliniomyces variabilis</name>
    <dbReference type="NCBI Taxonomy" id="1149755"/>
    <lineage>
        <taxon>Eukaryota</taxon>
        <taxon>Fungi</taxon>
        <taxon>Dikarya</taxon>
        <taxon>Ascomycota</taxon>
        <taxon>Pezizomycotina</taxon>
        <taxon>Leotiomycetes</taxon>
        <taxon>Helotiales</taxon>
        <taxon>Hyaloscyphaceae</taxon>
        <taxon>Hyaloscypha</taxon>
        <taxon>Hyaloscypha variabilis</taxon>
    </lineage>
</organism>
<gene>
    <name evidence="6" type="ORF">L207DRAFT_510403</name>
</gene>
<keyword evidence="4" id="KW-0472">Membrane</keyword>
<dbReference type="AlphaFoldDB" id="A0A2J6RUE3"/>
<dbReference type="Proteomes" id="UP000235786">
    <property type="component" value="Unassembled WGS sequence"/>
</dbReference>
<dbReference type="EMBL" id="KZ613943">
    <property type="protein sequence ID" value="PMD42134.1"/>
    <property type="molecule type" value="Genomic_DNA"/>
</dbReference>
<dbReference type="SUPFAM" id="SSF103473">
    <property type="entry name" value="MFS general substrate transporter"/>
    <property type="match status" value="1"/>
</dbReference>
<keyword evidence="4" id="KW-0812">Transmembrane</keyword>
<dbReference type="InterPro" id="IPR050327">
    <property type="entry name" value="Proton-linked_MCT"/>
</dbReference>
<reference evidence="6 7" key="1">
    <citation type="submission" date="2016-04" db="EMBL/GenBank/DDBJ databases">
        <title>A degradative enzymes factory behind the ericoid mycorrhizal symbiosis.</title>
        <authorList>
            <consortium name="DOE Joint Genome Institute"/>
            <person name="Martino E."/>
            <person name="Morin E."/>
            <person name="Grelet G."/>
            <person name="Kuo A."/>
            <person name="Kohler A."/>
            <person name="Daghino S."/>
            <person name="Barry K."/>
            <person name="Choi C."/>
            <person name="Cichocki N."/>
            <person name="Clum A."/>
            <person name="Copeland A."/>
            <person name="Hainaut M."/>
            <person name="Haridas S."/>
            <person name="Labutti K."/>
            <person name="Lindquist E."/>
            <person name="Lipzen A."/>
            <person name="Khouja H.-R."/>
            <person name="Murat C."/>
            <person name="Ohm R."/>
            <person name="Olson A."/>
            <person name="Spatafora J."/>
            <person name="Veneault-Fourrey C."/>
            <person name="Henrissat B."/>
            <person name="Grigoriev I."/>
            <person name="Martin F."/>
            <person name="Perotto S."/>
        </authorList>
    </citation>
    <scope>NUCLEOTIDE SEQUENCE [LARGE SCALE GENOMIC DNA]</scope>
    <source>
        <strain evidence="6 7">F</strain>
    </source>
</reference>
<dbReference type="GO" id="GO:0016020">
    <property type="term" value="C:membrane"/>
    <property type="evidence" value="ECO:0007669"/>
    <property type="project" value="UniProtKB-SubCell"/>
</dbReference>
<evidence type="ECO:0000256" key="1">
    <source>
        <dbReference type="ARBA" id="ARBA00004141"/>
    </source>
</evidence>